<evidence type="ECO:0000256" key="2">
    <source>
        <dbReference type="ARBA" id="ARBA00022574"/>
    </source>
</evidence>
<keyword evidence="10" id="KW-1185">Reference proteome</keyword>
<evidence type="ECO:0000256" key="5">
    <source>
        <dbReference type="ARBA" id="ARBA00023273"/>
    </source>
</evidence>
<comment type="caution">
    <text evidence="9">The sequence shown here is derived from an EMBL/GenBank/DDBJ whole genome shotgun (WGS) entry which is preliminary data.</text>
</comment>
<dbReference type="Pfam" id="PF23389">
    <property type="entry name" value="Beta-prop_WDR19_1st"/>
    <property type="match status" value="1"/>
</dbReference>
<dbReference type="InterPro" id="IPR057855">
    <property type="entry name" value="Beta-prop_WDR19_1st"/>
</dbReference>
<dbReference type="GO" id="GO:0060271">
    <property type="term" value="P:cilium assembly"/>
    <property type="evidence" value="ECO:0007669"/>
    <property type="project" value="TreeGrafter"/>
</dbReference>
<evidence type="ECO:0000259" key="6">
    <source>
        <dbReference type="Pfam" id="PF15911"/>
    </source>
</evidence>
<evidence type="ECO:0000313" key="10">
    <source>
        <dbReference type="Proteomes" id="UP000688137"/>
    </source>
</evidence>
<keyword evidence="5" id="KW-0966">Cell projection</keyword>
<dbReference type="Pfam" id="PF24762">
    <property type="entry name" value="TPR_IF140-IFT172"/>
    <property type="match status" value="2"/>
</dbReference>
<evidence type="ECO:0000313" key="9">
    <source>
        <dbReference type="EMBL" id="CAD8094142.1"/>
    </source>
</evidence>
<dbReference type="FunFam" id="2.130.10.10:FF:000242">
    <property type="entry name" value="WD repeat domain 19, isoform CRA_a"/>
    <property type="match status" value="1"/>
</dbReference>
<proteinExistence type="predicted"/>
<dbReference type="InterPro" id="IPR039468">
    <property type="entry name" value="WDR19_WD40_rpt"/>
</dbReference>
<accession>A0A8S1NPF4</accession>
<evidence type="ECO:0000256" key="1">
    <source>
        <dbReference type="ARBA" id="ARBA00004138"/>
    </source>
</evidence>
<protein>
    <submittedName>
        <fullName evidence="9">Uncharacterized protein</fullName>
    </submittedName>
</protein>
<dbReference type="OMA" id="NDMLTHT"/>
<evidence type="ECO:0000259" key="8">
    <source>
        <dbReference type="Pfam" id="PF24762"/>
    </source>
</evidence>
<feature type="domain" description="IF140/IFT172/WDR19 TPR" evidence="8">
    <location>
        <begin position="694"/>
        <end position="833"/>
    </location>
</feature>
<dbReference type="EMBL" id="CAJJDM010000098">
    <property type="protein sequence ID" value="CAD8094142.1"/>
    <property type="molecule type" value="Genomic_DNA"/>
</dbReference>
<keyword evidence="4" id="KW-0969">Cilium</keyword>
<dbReference type="Proteomes" id="UP000688137">
    <property type="component" value="Unassembled WGS sequence"/>
</dbReference>
<keyword evidence="2" id="KW-0853">WD repeat</keyword>
<name>A0A8S1NPF4_PARPR</name>
<dbReference type="GO" id="GO:0030991">
    <property type="term" value="C:intraciliary transport particle A"/>
    <property type="evidence" value="ECO:0007669"/>
    <property type="project" value="TreeGrafter"/>
</dbReference>
<dbReference type="InterPro" id="IPR056168">
    <property type="entry name" value="TPR_IF140/IFT172/WDR19"/>
</dbReference>
<dbReference type="GO" id="GO:0035721">
    <property type="term" value="P:intraciliary retrograde transport"/>
    <property type="evidence" value="ECO:0007669"/>
    <property type="project" value="InterPro"/>
</dbReference>
<feature type="domain" description="WDR19 first beta-propeller" evidence="7">
    <location>
        <begin position="24"/>
        <end position="352"/>
    </location>
</feature>
<dbReference type="PANTHER" id="PTHR14920:SF0">
    <property type="entry name" value="WD REPEAT DOMAIN 19"/>
    <property type="match status" value="1"/>
</dbReference>
<feature type="domain" description="WDR19 WD40 repeat" evidence="6">
    <location>
        <begin position="374"/>
        <end position="613"/>
    </location>
</feature>
<feature type="domain" description="IF140/IFT172/WDR19 TPR" evidence="8">
    <location>
        <begin position="885"/>
        <end position="1112"/>
    </location>
</feature>
<dbReference type="InterPro" id="IPR040379">
    <property type="entry name" value="WDR19/dyf-2"/>
</dbReference>
<reference evidence="9" key="1">
    <citation type="submission" date="2021-01" db="EMBL/GenBank/DDBJ databases">
        <authorList>
            <consortium name="Genoscope - CEA"/>
            <person name="William W."/>
        </authorList>
    </citation>
    <scope>NUCLEOTIDE SEQUENCE</scope>
</reference>
<keyword evidence="3" id="KW-0677">Repeat</keyword>
<gene>
    <name evidence="9" type="ORF">PPRIM_AZ9-3.1.T0950021</name>
</gene>
<evidence type="ECO:0000256" key="3">
    <source>
        <dbReference type="ARBA" id="ARBA00022737"/>
    </source>
</evidence>
<organism evidence="9 10">
    <name type="scientific">Paramecium primaurelia</name>
    <dbReference type="NCBI Taxonomy" id="5886"/>
    <lineage>
        <taxon>Eukaryota</taxon>
        <taxon>Sar</taxon>
        <taxon>Alveolata</taxon>
        <taxon>Ciliophora</taxon>
        <taxon>Intramacronucleata</taxon>
        <taxon>Oligohymenophorea</taxon>
        <taxon>Peniculida</taxon>
        <taxon>Parameciidae</taxon>
        <taxon>Paramecium</taxon>
    </lineage>
</organism>
<evidence type="ECO:0000256" key="4">
    <source>
        <dbReference type="ARBA" id="ARBA00023069"/>
    </source>
</evidence>
<sequence length="1382" mass="157963">MQKDKPTPYIFAHKDDINGKVPAIFQWSFDFNFLVCGGDKSVIYVIDKRGKRLKDIQLATNNKLLQLEWDKDGEYVCIVQDGLNHVNLWAPFSNTSQLIQVELDNQKAKVSYAKWSKSHGILAIGSDKGGLLFYTKKQAKKLPTMGKHSKKIISGDWNNEGYLITSGEDKFLTVSNYNSETMFESIPVKAEAKNVLWSRSKTESRDQSQRTVTAIIQQKTIIMFELGKNHKMPDELMFENKYGKIVDYTIFGDGYLVIGFSEGYVVHISTHKKEIKDEVQSEKLLKQVDAICTNDGTYKLAVAGDGFIKMVNLQTWKEILTECILLPPDCGRVSKMTWSQNGQILVVSTEKGSILGYQTSIPTLTASYASMVALQQSFTEFSIYSTQEQTLNEISQVNLENEPNQISMSIQYFAAGLNNIVYYFKYLEIKNNKIIKPATQIIKMDYLGYVNQIILNNDFAAVLSNNVCTFHKIEQTGDYIKQQFPDNDQDKPILHIGLTKNFLFLLDSQSKIRVYNIYEKQFIIEFKNDYNLTKIFPNFSGTRSICINNKGQGFLFEASNELLTKISEFPEKTEKIIWDQKDPNLFVTQETIYLTTFIVNKNNFQQEMVHPVFEYLKMEDLQKSASPKLSITELDKGIQALSLTNGTLKCFTMARNVIGQPLMSHSYLKQYKGADDTNEGHFRYFLQNLALFKFSNAYNAVVNIKNLKLYDTFGRKCLENLEFDVAQKSFQSANNISMVMMIQSFKNESEKNLLFAYVAMILGQHDLAQDLFLKSSYRLGALELRSDIQDYVNALSLAKKIAPEQEPFICKRLAIQIETQGNNPEAVKMYEMAMLNEKLHDSKTVETHNQQCVAGIARCSIKMGDILRGSSLSRQISNPLILQEIALVCENMKFQVEAAELYEQAGCIEKAATIYITQKMFKQAAPLMNKVKSPKLLILYAKAKESEGAFQEAENVYEKAEDWENVVRLNLNQLNNIERAKFILRNKCKTVTLALMVAQYCERRGSKAEAVEFLILAEKKEQAFALAQNYNEMDSYVEHMKAFSLEERLQVAQYFEGKNQLDKAAFHYEKAQDPMKALRLYQQAGEEFINDMIDLVARNKQDSLIQHLSDYINGDTDDIPKDPIYSLKLQKAIGNLAAVGRIAITIAGSEQECGKYKEAHQFLFETCEDLKSSGNQIPFDLYQKLMTLHSYTLVKKIMKLEEHEDLAKLLDRVCKSISQFPNGATNILTMAVIEATKANFKSLAYQWAITLMKQEYRQQINEKFKTKIENIARKPVKEETPDKKTPCPFCGEFVSEFCLDCPKCSNNIPFCIASAKHIVAEQCCLCPECKFPANIQYFKRILEIEPICPLCQKQIRPQDLKEIPKEEVLKLKRKAVAEEKKQ</sequence>
<dbReference type="PANTHER" id="PTHR14920">
    <property type="entry name" value="OSMOTIC AVOIDANCE ABNORMAL PROTEIN 1/WD REPEAT MEMBRANE PROTEIN"/>
    <property type="match status" value="1"/>
</dbReference>
<evidence type="ECO:0000259" key="7">
    <source>
        <dbReference type="Pfam" id="PF23389"/>
    </source>
</evidence>
<dbReference type="GO" id="GO:0005929">
    <property type="term" value="C:cilium"/>
    <property type="evidence" value="ECO:0007669"/>
    <property type="project" value="UniProtKB-SubCell"/>
</dbReference>
<dbReference type="Pfam" id="PF15911">
    <property type="entry name" value="Beta-prop_WDR19_2nd"/>
    <property type="match status" value="1"/>
</dbReference>
<comment type="subcellular location">
    <subcellularLocation>
        <location evidence="1">Cell projection</location>
        <location evidence="1">Cilium</location>
    </subcellularLocation>
</comment>